<sequence length="69" mass="7867">MITSLILEEKYRVQRKLADETGYDVRRYTELCHKIALEAAEKYGLTLKYGRREGGELGPVIPGWKPKAG</sequence>
<reference evidence="3" key="1">
    <citation type="submission" date="2019-02" db="EMBL/GenBank/DDBJ databases">
        <authorList>
            <person name="Gruber-Vodicka R. H."/>
            <person name="Seah K. B. B."/>
        </authorList>
    </citation>
    <scope>NUCLEOTIDE SEQUENCE</scope>
    <source>
        <strain evidence="3">BECK_SA2B12</strain>
        <strain evidence="2">BECK_SA2B15</strain>
        <strain evidence="1">BECK_SA2B20</strain>
    </source>
</reference>
<evidence type="ECO:0000313" key="3">
    <source>
        <dbReference type="EMBL" id="VFK03674.1"/>
    </source>
</evidence>
<evidence type="ECO:0000313" key="2">
    <source>
        <dbReference type="EMBL" id="VFJ96309.1"/>
    </source>
</evidence>
<dbReference type="EMBL" id="CAADFJ010000140">
    <property type="protein sequence ID" value="VFK03674.1"/>
    <property type="molecule type" value="Genomic_DNA"/>
</dbReference>
<proteinExistence type="predicted"/>
<accession>A0A450VFW3</accession>
<gene>
    <name evidence="2" type="ORF">BECKH772A_GA0070896_101024</name>
    <name evidence="1" type="ORF">BECKH772B_GA0070898_100064</name>
    <name evidence="3" type="ORF">BECKH772C_GA0070978_101404</name>
</gene>
<name>A0A450VFW3_9GAMM</name>
<dbReference type="EMBL" id="CAADFI010000006">
    <property type="protein sequence ID" value="VFJ89631.1"/>
    <property type="molecule type" value="Genomic_DNA"/>
</dbReference>
<protein>
    <submittedName>
        <fullName evidence="3">Uncharacterized protein</fullName>
    </submittedName>
</protein>
<dbReference type="AlphaFoldDB" id="A0A450VFW3"/>
<organism evidence="3">
    <name type="scientific">Candidatus Kentrum eta</name>
    <dbReference type="NCBI Taxonomy" id="2126337"/>
    <lineage>
        <taxon>Bacteria</taxon>
        <taxon>Pseudomonadati</taxon>
        <taxon>Pseudomonadota</taxon>
        <taxon>Gammaproteobacteria</taxon>
        <taxon>Candidatus Kentrum</taxon>
    </lineage>
</organism>
<dbReference type="EMBL" id="CAADFG010000102">
    <property type="protein sequence ID" value="VFJ96309.1"/>
    <property type="molecule type" value="Genomic_DNA"/>
</dbReference>
<evidence type="ECO:0000313" key="1">
    <source>
        <dbReference type="EMBL" id="VFJ89631.1"/>
    </source>
</evidence>